<dbReference type="EMBL" id="MWPS01000027">
    <property type="protein sequence ID" value="OPG15604.1"/>
    <property type="molecule type" value="Genomic_DNA"/>
</dbReference>
<dbReference type="GO" id="GO:0051539">
    <property type="term" value="F:4 iron, 4 sulfur cluster binding"/>
    <property type="evidence" value="ECO:0007669"/>
    <property type="project" value="UniProtKB-UniRule"/>
</dbReference>
<dbReference type="AlphaFoldDB" id="A0A1V4ES67"/>
<dbReference type="Gene3D" id="3.40.50.12160">
    <property type="entry name" value="Methylthiotransferase, N-terminal domain"/>
    <property type="match status" value="1"/>
</dbReference>
<dbReference type="GO" id="GO:0035597">
    <property type="term" value="F:tRNA-2-methylthio-N(6)-dimethylallyladenosine(37) synthase activity"/>
    <property type="evidence" value="ECO:0007669"/>
    <property type="project" value="UniProtKB-EC"/>
</dbReference>
<dbReference type="Proteomes" id="UP000190229">
    <property type="component" value="Unassembled WGS sequence"/>
</dbReference>
<evidence type="ECO:0000259" key="13">
    <source>
        <dbReference type="PROSITE" id="PS51449"/>
    </source>
</evidence>
<dbReference type="PROSITE" id="PS50926">
    <property type="entry name" value="TRAM"/>
    <property type="match status" value="1"/>
</dbReference>
<dbReference type="FunFam" id="3.40.50.12160:FF:000006">
    <property type="entry name" value="tRNA-2-methylthio-N(6)-dimethylallyladenosine synthase"/>
    <property type="match status" value="1"/>
</dbReference>
<evidence type="ECO:0000259" key="12">
    <source>
        <dbReference type="PROSITE" id="PS50926"/>
    </source>
</evidence>
<dbReference type="Pfam" id="PF00919">
    <property type="entry name" value="UPF0004"/>
    <property type="match status" value="1"/>
</dbReference>
<comment type="caution">
    <text evidence="15">The sequence shown here is derived from an EMBL/GenBank/DDBJ whole genome shotgun (WGS) entry which is preliminary data.</text>
</comment>
<dbReference type="NCBIfam" id="TIGR00089">
    <property type="entry name" value="MiaB/RimO family radical SAM methylthiotransferase"/>
    <property type="match status" value="1"/>
</dbReference>
<feature type="domain" description="MTTase N-terminal" evidence="13">
    <location>
        <begin position="63"/>
        <end position="181"/>
    </location>
</feature>
<organism evidence="15 16">
    <name type="scientific">Ferroacidibacillus organovorans</name>
    <dbReference type="NCBI Taxonomy" id="1765683"/>
    <lineage>
        <taxon>Bacteria</taxon>
        <taxon>Bacillati</taxon>
        <taxon>Bacillota</taxon>
        <taxon>Bacilli</taxon>
        <taxon>Bacillales</taxon>
        <taxon>Alicyclobacillaceae</taxon>
        <taxon>Ferroacidibacillus</taxon>
    </lineage>
</organism>
<dbReference type="InterPro" id="IPR058240">
    <property type="entry name" value="rSAM_sf"/>
</dbReference>
<evidence type="ECO:0000259" key="14">
    <source>
        <dbReference type="PROSITE" id="PS51918"/>
    </source>
</evidence>
<dbReference type="PROSITE" id="PS51449">
    <property type="entry name" value="MTTASE_N"/>
    <property type="match status" value="1"/>
</dbReference>
<dbReference type="Pfam" id="PF01938">
    <property type="entry name" value="TRAM"/>
    <property type="match status" value="1"/>
</dbReference>
<keyword evidence="9 11" id="KW-0411">Iron-sulfur</keyword>
<evidence type="ECO:0000256" key="5">
    <source>
        <dbReference type="ARBA" id="ARBA00022691"/>
    </source>
</evidence>
<dbReference type="InterPro" id="IPR006638">
    <property type="entry name" value="Elp3/MiaA/NifB-like_rSAM"/>
</dbReference>
<dbReference type="SFLD" id="SFLDS00029">
    <property type="entry name" value="Radical_SAM"/>
    <property type="match status" value="1"/>
</dbReference>
<sequence length="507" mass="56836">MENLSPNRSFDKLESTRTGRNDLVLRSELDPALTVHRPSIPVQEALKHAAGLREELKGAYRGKRYLLKTYGCQMNEHDSEMIAGLLEEMGYAATTDETAADLILFNTCAVRENAENKVFGEIGRVKPLKQLNPQLLLGVCGCMPQETAVQERVRSMYPWVDVVFGTHNIHRMPELIEQASHSFETVMEVWEQSVETLDELPKARTDQTRAWVNIQYGCNKYCTYCIVPYTRGKERSRTMESIVSEVVDLAARGFKEVTLLGQNVNDYGLDLGTHFSTLLRAVGSVAGIERVRFTTSNPWNFTDDLIEAIAETKTVCHHIHLPVQSGSNAILKRMNRGYTREYYLELVRKIRERIPGVALTTDLIVGFPGETEQDFQETLTLVSDVRFDNAYTFSYSARTGTPAAGFKDAVSEDEKKQRLARLMSVQDGYTLAASQRAVGATARVLVEGVSRTNGHVLATRTDTNKLVLVEGPPQWIGQSIYVRILSANTWTLRGERVDRESVAMTGS</sequence>
<comment type="subcellular location">
    <subcellularLocation>
        <location evidence="11">Cytoplasm</location>
    </subcellularLocation>
</comment>
<feature type="binding site" evidence="11">
    <location>
        <position position="218"/>
    </location>
    <ligand>
        <name>[4Fe-4S] cluster</name>
        <dbReference type="ChEBI" id="CHEBI:49883"/>
        <label>2</label>
        <note>4Fe-4S-S-AdoMet</note>
    </ligand>
</feature>
<dbReference type="GO" id="GO:0046872">
    <property type="term" value="F:metal ion binding"/>
    <property type="evidence" value="ECO:0007669"/>
    <property type="project" value="UniProtKB-KW"/>
</dbReference>
<evidence type="ECO:0000256" key="11">
    <source>
        <dbReference type="HAMAP-Rule" id="MF_01864"/>
    </source>
</evidence>
<evidence type="ECO:0000313" key="15">
    <source>
        <dbReference type="EMBL" id="OPG15604.1"/>
    </source>
</evidence>
<evidence type="ECO:0000256" key="10">
    <source>
        <dbReference type="ARBA" id="ARBA00033765"/>
    </source>
</evidence>
<dbReference type="InterPro" id="IPR023404">
    <property type="entry name" value="rSAM_horseshoe"/>
</dbReference>
<dbReference type="InterPro" id="IPR005839">
    <property type="entry name" value="Methylthiotransferase"/>
</dbReference>
<dbReference type="SFLD" id="SFLDG01082">
    <property type="entry name" value="B12-binding_domain_containing"/>
    <property type="match status" value="1"/>
</dbReference>
<feature type="binding site" evidence="11">
    <location>
        <position position="225"/>
    </location>
    <ligand>
        <name>[4Fe-4S] cluster</name>
        <dbReference type="ChEBI" id="CHEBI:49883"/>
        <label>2</label>
        <note>4Fe-4S-S-AdoMet</note>
    </ligand>
</feature>
<dbReference type="PANTHER" id="PTHR43020">
    <property type="entry name" value="CDK5 REGULATORY SUBUNIT-ASSOCIATED PROTEIN 1"/>
    <property type="match status" value="1"/>
</dbReference>
<keyword evidence="3 11" id="KW-0963">Cytoplasm</keyword>
<comment type="cofactor">
    <cofactor evidence="11">
        <name>[4Fe-4S] cluster</name>
        <dbReference type="ChEBI" id="CHEBI:49883"/>
    </cofactor>
    <text evidence="11">Binds 2 [4Fe-4S] clusters. One cluster is coordinated with 3 cysteines and an exchangeable S-adenosyl-L-methionine.</text>
</comment>
<dbReference type="InterPro" id="IPR020612">
    <property type="entry name" value="Methylthiotransferase_CS"/>
</dbReference>
<dbReference type="Pfam" id="PF04055">
    <property type="entry name" value="Radical_SAM"/>
    <property type="match status" value="1"/>
</dbReference>
<comment type="similarity">
    <text evidence="11">Belongs to the methylthiotransferase family. MiaB subfamily.</text>
</comment>
<evidence type="ECO:0000313" key="16">
    <source>
        <dbReference type="Proteomes" id="UP000190229"/>
    </source>
</evidence>
<proteinExistence type="inferred from homology"/>
<reference evidence="15 16" key="1">
    <citation type="submission" date="2017-02" db="EMBL/GenBank/DDBJ databases">
        <title>Draft genome of Acidibacillus ferrooxidans Huett2.</title>
        <authorList>
            <person name="Schopf S."/>
        </authorList>
    </citation>
    <scope>NUCLEOTIDE SEQUENCE [LARGE SCALE GENOMIC DNA]</scope>
    <source>
        <strain evidence="15 16">Huett2</strain>
    </source>
</reference>
<feature type="binding site" evidence="11">
    <location>
        <position position="222"/>
    </location>
    <ligand>
        <name>[4Fe-4S] cluster</name>
        <dbReference type="ChEBI" id="CHEBI:49883"/>
        <label>2</label>
        <note>4Fe-4S-S-AdoMet</note>
    </ligand>
</feature>
<dbReference type="InterPro" id="IPR007197">
    <property type="entry name" value="rSAM"/>
</dbReference>
<protein>
    <recommendedName>
        <fullName evidence="10 11">tRNA-2-methylthio-N(6)-dimethylallyladenosine synthase</fullName>
        <ecNumber evidence="10 11">2.8.4.3</ecNumber>
    </recommendedName>
    <alternativeName>
        <fullName evidence="11">(Dimethylallyl)adenosine tRNA methylthiotransferase MiaB</fullName>
    </alternativeName>
    <alternativeName>
        <fullName evidence="11">tRNA-i(6)A37 methylthiotransferase</fullName>
    </alternativeName>
</protein>
<keyword evidence="16" id="KW-1185">Reference proteome</keyword>
<dbReference type="InterPro" id="IPR006463">
    <property type="entry name" value="MiaB_methiolase"/>
</dbReference>
<evidence type="ECO:0000256" key="4">
    <source>
        <dbReference type="ARBA" id="ARBA00022679"/>
    </source>
</evidence>
<dbReference type="Gene3D" id="3.80.30.20">
    <property type="entry name" value="tm_1862 like domain"/>
    <property type="match status" value="1"/>
</dbReference>
<dbReference type="InterPro" id="IPR002792">
    <property type="entry name" value="TRAM_dom"/>
</dbReference>
<comment type="function">
    <text evidence="1 11">Catalyzes the methylthiolation of N6-(dimethylallyl)adenosine (i(6)A), leading to the formation of 2-methylthio-N6-(dimethylallyl)adenosine (ms(2)i(6)A) at position 37 in tRNAs that read codons beginning with uridine.</text>
</comment>
<evidence type="ECO:0000256" key="1">
    <source>
        <dbReference type="ARBA" id="ARBA00003234"/>
    </source>
</evidence>
<evidence type="ECO:0000256" key="8">
    <source>
        <dbReference type="ARBA" id="ARBA00023004"/>
    </source>
</evidence>
<dbReference type="PROSITE" id="PS01278">
    <property type="entry name" value="MTTASE_RADICAL"/>
    <property type="match status" value="1"/>
</dbReference>
<feature type="binding site" evidence="11">
    <location>
        <position position="108"/>
    </location>
    <ligand>
        <name>[4Fe-4S] cluster</name>
        <dbReference type="ChEBI" id="CHEBI:49883"/>
        <label>1</label>
    </ligand>
</feature>
<keyword evidence="5 11" id="KW-0949">S-adenosyl-L-methionine</keyword>
<keyword evidence="7 11" id="KW-0479">Metal-binding</keyword>
<evidence type="ECO:0000256" key="6">
    <source>
        <dbReference type="ARBA" id="ARBA00022694"/>
    </source>
</evidence>
<feature type="domain" description="TRAM" evidence="12">
    <location>
        <begin position="435"/>
        <end position="498"/>
    </location>
</feature>
<keyword evidence="4 11" id="KW-0808">Transferase</keyword>
<dbReference type="PANTHER" id="PTHR43020:SF2">
    <property type="entry name" value="MITOCHONDRIAL TRNA METHYLTHIOTRANSFERASE CDK5RAP1"/>
    <property type="match status" value="1"/>
</dbReference>
<dbReference type="SFLD" id="SFLDG01061">
    <property type="entry name" value="methylthiotransferase"/>
    <property type="match status" value="1"/>
</dbReference>
<dbReference type="PROSITE" id="PS51918">
    <property type="entry name" value="RADICAL_SAM"/>
    <property type="match status" value="1"/>
</dbReference>
<dbReference type="SFLD" id="SFLDF00273">
    <property type="entry name" value="(dimethylallyl)adenosine_tRNA"/>
    <property type="match status" value="1"/>
</dbReference>
<evidence type="ECO:0000256" key="2">
    <source>
        <dbReference type="ARBA" id="ARBA00022485"/>
    </source>
</evidence>
<dbReference type="SMART" id="SM00729">
    <property type="entry name" value="Elp3"/>
    <property type="match status" value="1"/>
</dbReference>
<dbReference type="EC" id="2.8.4.3" evidence="10 11"/>
<dbReference type="GO" id="GO:0005829">
    <property type="term" value="C:cytosol"/>
    <property type="evidence" value="ECO:0007669"/>
    <property type="project" value="TreeGrafter"/>
</dbReference>
<evidence type="ECO:0000256" key="3">
    <source>
        <dbReference type="ARBA" id="ARBA00022490"/>
    </source>
</evidence>
<evidence type="ECO:0000256" key="9">
    <source>
        <dbReference type="ARBA" id="ARBA00023014"/>
    </source>
</evidence>
<comment type="catalytic activity">
    <reaction evidence="11">
        <text>N(6)-dimethylallyladenosine(37) in tRNA + (sulfur carrier)-SH + AH2 + 2 S-adenosyl-L-methionine = 2-methylsulfanyl-N(6)-dimethylallyladenosine(37) in tRNA + (sulfur carrier)-H + 5'-deoxyadenosine + L-methionine + A + S-adenosyl-L-homocysteine + 2 H(+)</text>
        <dbReference type="Rhea" id="RHEA:37067"/>
        <dbReference type="Rhea" id="RHEA-COMP:10375"/>
        <dbReference type="Rhea" id="RHEA-COMP:10376"/>
        <dbReference type="Rhea" id="RHEA-COMP:14737"/>
        <dbReference type="Rhea" id="RHEA-COMP:14739"/>
        <dbReference type="ChEBI" id="CHEBI:13193"/>
        <dbReference type="ChEBI" id="CHEBI:15378"/>
        <dbReference type="ChEBI" id="CHEBI:17319"/>
        <dbReference type="ChEBI" id="CHEBI:17499"/>
        <dbReference type="ChEBI" id="CHEBI:29917"/>
        <dbReference type="ChEBI" id="CHEBI:57844"/>
        <dbReference type="ChEBI" id="CHEBI:57856"/>
        <dbReference type="ChEBI" id="CHEBI:59789"/>
        <dbReference type="ChEBI" id="CHEBI:64428"/>
        <dbReference type="ChEBI" id="CHEBI:74415"/>
        <dbReference type="ChEBI" id="CHEBI:74417"/>
        <dbReference type="EC" id="2.8.4.3"/>
    </reaction>
</comment>
<dbReference type="InterPro" id="IPR038135">
    <property type="entry name" value="Methylthiotransferase_N_sf"/>
</dbReference>
<gene>
    <name evidence="11" type="primary">miaB</name>
    <name evidence="15" type="ORF">B2M26_11120</name>
</gene>
<dbReference type="FunFam" id="3.80.30.20:FF:000001">
    <property type="entry name" value="tRNA-2-methylthio-N(6)-dimethylallyladenosine synthase 2"/>
    <property type="match status" value="1"/>
</dbReference>
<dbReference type="CDD" id="cd01335">
    <property type="entry name" value="Radical_SAM"/>
    <property type="match status" value="1"/>
</dbReference>
<evidence type="ECO:0000256" key="7">
    <source>
        <dbReference type="ARBA" id="ARBA00022723"/>
    </source>
</evidence>
<dbReference type="NCBIfam" id="TIGR01574">
    <property type="entry name" value="miaB-methiolase"/>
    <property type="match status" value="1"/>
</dbReference>
<feature type="binding site" evidence="11">
    <location>
        <position position="142"/>
    </location>
    <ligand>
        <name>[4Fe-4S] cluster</name>
        <dbReference type="ChEBI" id="CHEBI:49883"/>
        <label>1</label>
    </ligand>
</feature>
<keyword evidence="8 11" id="KW-0408">Iron</keyword>
<feature type="domain" description="Radical SAM core" evidence="14">
    <location>
        <begin position="204"/>
        <end position="432"/>
    </location>
</feature>
<comment type="subunit">
    <text evidence="11">Monomer.</text>
</comment>
<keyword evidence="6 11" id="KW-0819">tRNA processing</keyword>
<feature type="binding site" evidence="11">
    <location>
        <position position="72"/>
    </location>
    <ligand>
        <name>[4Fe-4S] cluster</name>
        <dbReference type="ChEBI" id="CHEBI:49883"/>
        <label>1</label>
    </ligand>
</feature>
<name>A0A1V4ES67_9BACL</name>
<dbReference type="SUPFAM" id="SSF102114">
    <property type="entry name" value="Radical SAM enzymes"/>
    <property type="match status" value="1"/>
</dbReference>
<dbReference type="InterPro" id="IPR013848">
    <property type="entry name" value="Methylthiotransferase_N"/>
</dbReference>
<keyword evidence="2 11" id="KW-0004">4Fe-4S</keyword>
<accession>A0A1V4ES67</accession>
<dbReference type="HAMAP" id="MF_01864">
    <property type="entry name" value="tRNA_metthiotr_MiaB"/>
    <property type="match status" value="1"/>
</dbReference>